<comment type="caution">
    <text evidence="1">The sequence shown here is derived from an EMBL/GenBank/DDBJ whole genome shotgun (WGS) entry which is preliminary data.</text>
</comment>
<evidence type="ECO:0000313" key="1">
    <source>
        <dbReference type="EMBL" id="EYC33890.1"/>
    </source>
</evidence>
<sequence length="77" mass="8847">MRAMAQYLRTGTARKQWQSAIVFSNDYQQSQLGNTVSKNTNTTDYLRPPKKTFRSKRQAINELLPPNNLVLAKAFKT</sequence>
<gene>
    <name evidence="1" type="primary">Acey_s0001.g144</name>
    <name evidence="1" type="ORF">Y032_0001g144</name>
</gene>
<reference evidence="2" key="1">
    <citation type="journal article" date="2015" name="Nat. Genet.">
        <title>The genome and transcriptome of the zoonotic hookworm Ancylostoma ceylanicum identify infection-specific gene families.</title>
        <authorList>
            <person name="Schwarz E.M."/>
            <person name="Hu Y."/>
            <person name="Antoshechkin I."/>
            <person name="Miller M.M."/>
            <person name="Sternberg P.W."/>
            <person name="Aroian R.V."/>
        </authorList>
    </citation>
    <scope>NUCLEOTIDE SEQUENCE</scope>
    <source>
        <strain evidence="2">HY135</strain>
    </source>
</reference>
<evidence type="ECO:0000313" key="2">
    <source>
        <dbReference type="Proteomes" id="UP000024635"/>
    </source>
</evidence>
<organism evidence="1 2">
    <name type="scientific">Ancylostoma ceylanicum</name>
    <dbReference type="NCBI Taxonomy" id="53326"/>
    <lineage>
        <taxon>Eukaryota</taxon>
        <taxon>Metazoa</taxon>
        <taxon>Ecdysozoa</taxon>
        <taxon>Nematoda</taxon>
        <taxon>Chromadorea</taxon>
        <taxon>Rhabditida</taxon>
        <taxon>Rhabditina</taxon>
        <taxon>Rhabditomorpha</taxon>
        <taxon>Strongyloidea</taxon>
        <taxon>Ancylostomatidae</taxon>
        <taxon>Ancylostomatinae</taxon>
        <taxon>Ancylostoma</taxon>
    </lineage>
</organism>
<name>A0A016W2L1_9BILA</name>
<accession>A0A016W2L1</accession>
<dbReference type="Proteomes" id="UP000024635">
    <property type="component" value="Unassembled WGS sequence"/>
</dbReference>
<proteinExistence type="predicted"/>
<keyword evidence="2" id="KW-1185">Reference proteome</keyword>
<protein>
    <submittedName>
        <fullName evidence="1">Uncharacterized protein</fullName>
    </submittedName>
</protein>
<dbReference type="AlphaFoldDB" id="A0A016W2L1"/>
<dbReference type="EMBL" id="JARK01001337">
    <property type="protein sequence ID" value="EYC33890.1"/>
    <property type="molecule type" value="Genomic_DNA"/>
</dbReference>